<organism evidence="3">
    <name type="scientific">Tanacetum cinerariifolium</name>
    <name type="common">Dalmatian daisy</name>
    <name type="synonym">Chrysanthemum cinerariifolium</name>
    <dbReference type="NCBI Taxonomy" id="118510"/>
    <lineage>
        <taxon>Eukaryota</taxon>
        <taxon>Viridiplantae</taxon>
        <taxon>Streptophyta</taxon>
        <taxon>Embryophyta</taxon>
        <taxon>Tracheophyta</taxon>
        <taxon>Spermatophyta</taxon>
        <taxon>Magnoliopsida</taxon>
        <taxon>eudicotyledons</taxon>
        <taxon>Gunneridae</taxon>
        <taxon>Pentapetalae</taxon>
        <taxon>asterids</taxon>
        <taxon>campanulids</taxon>
        <taxon>Asterales</taxon>
        <taxon>Asteraceae</taxon>
        <taxon>Asteroideae</taxon>
        <taxon>Anthemideae</taxon>
        <taxon>Anthemidinae</taxon>
        <taxon>Tanacetum</taxon>
    </lineage>
</organism>
<dbReference type="PANTHER" id="PTHR42648:SF21">
    <property type="entry name" value="CYSTEINE-RICH RLK (RECEPTOR-LIKE PROTEIN KINASE) 8"/>
    <property type="match status" value="1"/>
</dbReference>
<dbReference type="InterPro" id="IPR036397">
    <property type="entry name" value="RNaseH_sf"/>
</dbReference>
<evidence type="ECO:0000313" key="3">
    <source>
        <dbReference type="EMBL" id="GEY21861.1"/>
    </source>
</evidence>
<dbReference type="EMBL" id="BKCJ010160796">
    <property type="protein sequence ID" value="GEY21861.1"/>
    <property type="molecule type" value="Genomic_DNA"/>
</dbReference>
<dbReference type="PANTHER" id="PTHR42648">
    <property type="entry name" value="TRANSPOSASE, PUTATIVE-RELATED"/>
    <property type="match status" value="1"/>
</dbReference>
<feature type="compositionally biased region" description="Basic and acidic residues" evidence="1">
    <location>
        <begin position="94"/>
        <end position="117"/>
    </location>
</feature>
<feature type="region of interest" description="Disordered" evidence="1">
    <location>
        <begin position="269"/>
        <end position="315"/>
    </location>
</feature>
<feature type="domain" description="Integrase catalytic" evidence="2">
    <location>
        <begin position="615"/>
        <end position="739"/>
    </location>
</feature>
<dbReference type="InterPro" id="IPR012337">
    <property type="entry name" value="RNaseH-like_sf"/>
</dbReference>
<dbReference type="Gene3D" id="3.30.420.10">
    <property type="entry name" value="Ribonuclease H-like superfamily/Ribonuclease H"/>
    <property type="match status" value="1"/>
</dbReference>
<reference evidence="3" key="1">
    <citation type="journal article" date="2019" name="Sci. Rep.">
        <title>Draft genome of Tanacetum cinerariifolium, the natural source of mosquito coil.</title>
        <authorList>
            <person name="Yamashiro T."/>
            <person name="Shiraishi A."/>
            <person name="Satake H."/>
            <person name="Nakayama K."/>
        </authorList>
    </citation>
    <scope>NUCLEOTIDE SEQUENCE</scope>
</reference>
<dbReference type="InterPro" id="IPR039537">
    <property type="entry name" value="Retrotran_Ty1/copia-like"/>
</dbReference>
<protein>
    <submittedName>
        <fullName evidence="3">Retrovirus-related Pol polyprotein from transposon TNT 1-94</fullName>
    </submittedName>
</protein>
<feature type="compositionally biased region" description="Basic and acidic residues" evidence="1">
    <location>
        <begin position="274"/>
        <end position="297"/>
    </location>
</feature>
<dbReference type="InterPro" id="IPR001584">
    <property type="entry name" value="Integrase_cat-core"/>
</dbReference>
<evidence type="ECO:0000256" key="1">
    <source>
        <dbReference type="SAM" id="MobiDB-lite"/>
    </source>
</evidence>
<name>A0A699HFL8_TANCI</name>
<accession>A0A699HFL8</accession>
<comment type="caution">
    <text evidence="3">The sequence shown here is derived from an EMBL/GenBank/DDBJ whole genome shotgun (WGS) entry which is preliminary data.</text>
</comment>
<dbReference type="AlphaFoldDB" id="A0A699HFL8"/>
<dbReference type="PROSITE" id="PS50994">
    <property type="entry name" value="INTEGRASE"/>
    <property type="match status" value="1"/>
</dbReference>
<feature type="region of interest" description="Disordered" evidence="1">
    <location>
        <begin position="93"/>
        <end position="135"/>
    </location>
</feature>
<gene>
    <name evidence="3" type="ORF">Tci_393835</name>
</gene>
<evidence type="ECO:0000259" key="2">
    <source>
        <dbReference type="PROSITE" id="PS50994"/>
    </source>
</evidence>
<sequence length="739" mass="83961">MESKSHGIEESKDLTSLSLDELIENLKVHEMIIKKDFKIVKAKVERKSIALKAKEQYSDEEYSTSESEDEEYAMAVRDFKKFYKRRGRFVRQPQNDKKTFQRRRDDKNGKSDKKSFRCGDPNNLIGECPKPPKDKRQRAFVRDDSVFDNEYNKLCKEKVSTLKKNKEVDLECVKCRMLKSENEKLKDEALKLTKFEKGTYCLNKMSSNQKPFGDKLGLGFNSFEASSSGTKKIKFVKAQKKPSSDRGPINMGGPLSMQAAPKLIMGLPPAVTHGSEKKGLHKGDCRAKGNQDSRRIDAGYNGNKARHNGSDNEVKSCSKTCEESYARLKMLYDEQRDKLSDASVEITAYTLSLKKEDLKTKFENWQNSSKNLSRLLNTQMSANNRFGLGYGDYRYGSILSYEKEVLQSVFMNKESDLQNTSVNDRYATGMHAIPPPMIGNYMPSGPDVEINYSKFTYGPKQTLFNESDSKPSGYPSCESDSSVEITKSMPALVKNALKFTMSNTHQELASPEANGFCPKQMALGKDISNPFMDGSLPKTKWVLALEQSKTAQDLVIKKLQKKVKRIERKIMARTPGMTLFKIESTVGSRLMLLGKVDTAAEAEEDPFQGTHIDQHFCDPCKIGKQDHASHKAKNIVSTIRCLDDYSRYTWTRFLKDKTEALDQFEIFSKKTQNQLGCTIVSIRIDHGREFKNEVQFKEFCNANGITHNFSAPRTPQSNGVIEKKNRTLQEISRTIDVRK</sequence>
<proteinExistence type="predicted"/>
<dbReference type="Pfam" id="PF00665">
    <property type="entry name" value="rve"/>
    <property type="match status" value="1"/>
</dbReference>
<dbReference type="SUPFAM" id="SSF53098">
    <property type="entry name" value="Ribonuclease H-like"/>
    <property type="match status" value="1"/>
</dbReference>
<dbReference type="GO" id="GO:0015074">
    <property type="term" value="P:DNA integration"/>
    <property type="evidence" value="ECO:0007669"/>
    <property type="project" value="InterPro"/>
</dbReference>
<dbReference type="GO" id="GO:0003676">
    <property type="term" value="F:nucleic acid binding"/>
    <property type="evidence" value="ECO:0007669"/>
    <property type="project" value="InterPro"/>
</dbReference>